<feature type="region of interest" description="Disordered" evidence="1">
    <location>
        <begin position="38"/>
        <end position="58"/>
    </location>
</feature>
<gene>
    <name evidence="2" type="ORF">PAHAL_9G582400</name>
</gene>
<dbReference type="Proteomes" id="UP000243499">
    <property type="component" value="Chromosome 9"/>
</dbReference>
<sequence>MFLSFTAKISGVDPPQPKANLIILAELYIRGHEQGHTSTTNFPNSFMPQPPNKGIVKK</sequence>
<accession>A0A2T8I660</accession>
<organism evidence="2">
    <name type="scientific">Panicum hallii</name>
    <dbReference type="NCBI Taxonomy" id="206008"/>
    <lineage>
        <taxon>Eukaryota</taxon>
        <taxon>Viridiplantae</taxon>
        <taxon>Streptophyta</taxon>
        <taxon>Embryophyta</taxon>
        <taxon>Tracheophyta</taxon>
        <taxon>Spermatophyta</taxon>
        <taxon>Magnoliopsida</taxon>
        <taxon>Liliopsida</taxon>
        <taxon>Poales</taxon>
        <taxon>Poaceae</taxon>
        <taxon>PACMAD clade</taxon>
        <taxon>Panicoideae</taxon>
        <taxon>Panicodae</taxon>
        <taxon>Paniceae</taxon>
        <taxon>Panicinae</taxon>
        <taxon>Panicum</taxon>
        <taxon>Panicum sect. Panicum</taxon>
    </lineage>
</organism>
<reference evidence="2" key="1">
    <citation type="submission" date="2018-04" db="EMBL/GenBank/DDBJ databases">
        <title>WGS assembly of Panicum hallii.</title>
        <authorList>
            <person name="Lovell J."/>
            <person name="Jenkins J."/>
            <person name="Lowry D."/>
            <person name="Mamidi S."/>
            <person name="Sreedasyam A."/>
            <person name="Weng X."/>
            <person name="Barry K."/>
            <person name="Bonette J."/>
            <person name="Campitelli B."/>
            <person name="Daum C."/>
            <person name="Gordon S."/>
            <person name="Gould B."/>
            <person name="Lipzen A."/>
            <person name="Macqueen A."/>
            <person name="Palacio-Mejia J."/>
            <person name="Plott C."/>
            <person name="Shakirov E."/>
            <person name="Shu S."/>
            <person name="Yoshinaga Y."/>
            <person name="Zane M."/>
            <person name="Rokhsar D."/>
            <person name="Grimwood J."/>
            <person name="Schmutz J."/>
            <person name="Juenger T."/>
        </authorList>
    </citation>
    <scope>NUCLEOTIDE SEQUENCE [LARGE SCALE GENOMIC DNA]</scope>
    <source>
        <strain evidence="2">FIL2</strain>
    </source>
</reference>
<dbReference type="Gramene" id="PVH33161">
    <property type="protein sequence ID" value="PVH33161"/>
    <property type="gene ID" value="PAHAL_9G582400"/>
</dbReference>
<proteinExistence type="predicted"/>
<dbReference type="AlphaFoldDB" id="A0A2T8I660"/>
<dbReference type="EMBL" id="CM008054">
    <property type="protein sequence ID" value="PVH33161.1"/>
    <property type="molecule type" value="Genomic_DNA"/>
</dbReference>
<evidence type="ECO:0000313" key="2">
    <source>
        <dbReference type="EMBL" id="PVH33161.1"/>
    </source>
</evidence>
<feature type="compositionally biased region" description="Polar residues" evidence="1">
    <location>
        <begin position="38"/>
        <end position="47"/>
    </location>
</feature>
<name>A0A2T8I660_9POAL</name>
<evidence type="ECO:0000256" key="1">
    <source>
        <dbReference type="SAM" id="MobiDB-lite"/>
    </source>
</evidence>
<protein>
    <submittedName>
        <fullName evidence="2">Uncharacterized protein</fullName>
    </submittedName>
</protein>